<organism evidence="1 2">
    <name type="scientific">Glossina brevipalpis</name>
    <dbReference type="NCBI Taxonomy" id="37001"/>
    <lineage>
        <taxon>Eukaryota</taxon>
        <taxon>Metazoa</taxon>
        <taxon>Ecdysozoa</taxon>
        <taxon>Arthropoda</taxon>
        <taxon>Hexapoda</taxon>
        <taxon>Insecta</taxon>
        <taxon>Pterygota</taxon>
        <taxon>Neoptera</taxon>
        <taxon>Endopterygota</taxon>
        <taxon>Diptera</taxon>
        <taxon>Brachycera</taxon>
        <taxon>Muscomorpha</taxon>
        <taxon>Hippoboscoidea</taxon>
        <taxon>Glossinidae</taxon>
        <taxon>Glossina</taxon>
    </lineage>
</organism>
<evidence type="ECO:0000313" key="1">
    <source>
        <dbReference type="EnsemblMetazoa" id="GBRI039707-PA"/>
    </source>
</evidence>
<sequence>MTTGAPAATPGTLATSAYDFTSAPSPRHSLAVSLRSLSRPTTHFCWCWSNSSILSQRAASPNFTSSQILFSSVAH</sequence>
<proteinExistence type="predicted"/>
<accession>A0A1A9X0I8</accession>
<dbReference type="AlphaFoldDB" id="A0A1A9X0I8"/>
<reference evidence="1" key="2">
    <citation type="submission" date="2020-05" db="UniProtKB">
        <authorList>
            <consortium name="EnsemblMetazoa"/>
        </authorList>
    </citation>
    <scope>IDENTIFICATION</scope>
    <source>
        <strain evidence="1">IAEA</strain>
    </source>
</reference>
<dbReference type="VEuPathDB" id="VectorBase:GBRI039707"/>
<protein>
    <submittedName>
        <fullName evidence="1">Uncharacterized protein</fullName>
    </submittedName>
</protein>
<name>A0A1A9X0I8_9MUSC</name>
<reference evidence="2" key="1">
    <citation type="submission" date="2014-03" db="EMBL/GenBank/DDBJ databases">
        <authorList>
            <person name="Aksoy S."/>
            <person name="Warren W."/>
            <person name="Wilson R.K."/>
        </authorList>
    </citation>
    <scope>NUCLEOTIDE SEQUENCE [LARGE SCALE GENOMIC DNA]</scope>
    <source>
        <strain evidence="2">IAEA</strain>
    </source>
</reference>
<evidence type="ECO:0000313" key="2">
    <source>
        <dbReference type="Proteomes" id="UP000091820"/>
    </source>
</evidence>
<dbReference type="Proteomes" id="UP000091820">
    <property type="component" value="Unassembled WGS sequence"/>
</dbReference>
<keyword evidence="2" id="KW-1185">Reference proteome</keyword>
<dbReference type="EnsemblMetazoa" id="GBRI039707-RA">
    <property type="protein sequence ID" value="GBRI039707-PA"/>
    <property type="gene ID" value="GBRI039707"/>
</dbReference>